<sequence>MVLLAAALTSAGRETIAPDVTAAAMGDSSSPAERLHASVFCGGRKTMASQLDQGTHPGKQVGNSAEPPHAPSAPAVMEKAERPDWLADVSTPPPSPAEPSDHWRSLAYRLRGPTLAETFCQVRSTEDPRMQMDRKHSWSQSSNIRQVMLSVMSPTFLLITSISLD</sequence>
<gene>
    <name evidence="2" type="ORF">AMECASPLE_020599</name>
</gene>
<dbReference type="Proteomes" id="UP001469553">
    <property type="component" value="Unassembled WGS sequence"/>
</dbReference>
<evidence type="ECO:0000313" key="2">
    <source>
        <dbReference type="EMBL" id="MEQ2311491.1"/>
    </source>
</evidence>
<reference evidence="2 3" key="1">
    <citation type="submission" date="2021-06" db="EMBL/GenBank/DDBJ databases">
        <authorList>
            <person name="Palmer J.M."/>
        </authorList>
    </citation>
    <scope>NUCLEOTIDE SEQUENCE [LARGE SCALE GENOMIC DNA]</scope>
    <source>
        <strain evidence="2 3">AS_MEX2019</strain>
        <tissue evidence="2">Muscle</tissue>
    </source>
</reference>
<organism evidence="2 3">
    <name type="scientific">Ameca splendens</name>
    <dbReference type="NCBI Taxonomy" id="208324"/>
    <lineage>
        <taxon>Eukaryota</taxon>
        <taxon>Metazoa</taxon>
        <taxon>Chordata</taxon>
        <taxon>Craniata</taxon>
        <taxon>Vertebrata</taxon>
        <taxon>Euteleostomi</taxon>
        <taxon>Actinopterygii</taxon>
        <taxon>Neopterygii</taxon>
        <taxon>Teleostei</taxon>
        <taxon>Neoteleostei</taxon>
        <taxon>Acanthomorphata</taxon>
        <taxon>Ovalentaria</taxon>
        <taxon>Atherinomorphae</taxon>
        <taxon>Cyprinodontiformes</taxon>
        <taxon>Goodeidae</taxon>
        <taxon>Ameca</taxon>
    </lineage>
</organism>
<evidence type="ECO:0000256" key="1">
    <source>
        <dbReference type="SAM" id="MobiDB-lite"/>
    </source>
</evidence>
<feature type="compositionally biased region" description="Low complexity" evidence="1">
    <location>
        <begin position="64"/>
        <end position="75"/>
    </location>
</feature>
<dbReference type="EMBL" id="JAHRIP010076964">
    <property type="protein sequence ID" value="MEQ2311491.1"/>
    <property type="molecule type" value="Genomic_DNA"/>
</dbReference>
<comment type="caution">
    <text evidence="2">The sequence shown here is derived from an EMBL/GenBank/DDBJ whole genome shotgun (WGS) entry which is preliminary data.</text>
</comment>
<feature type="region of interest" description="Disordered" evidence="1">
    <location>
        <begin position="49"/>
        <end position="101"/>
    </location>
</feature>
<accession>A0ABV1A1D7</accession>
<name>A0ABV1A1D7_9TELE</name>
<proteinExistence type="predicted"/>
<evidence type="ECO:0000313" key="3">
    <source>
        <dbReference type="Proteomes" id="UP001469553"/>
    </source>
</evidence>
<protein>
    <submittedName>
        <fullName evidence="2">Uncharacterized protein</fullName>
    </submittedName>
</protein>
<keyword evidence="3" id="KW-1185">Reference proteome</keyword>